<reference evidence="9" key="1">
    <citation type="journal article" date="2021" name="PeerJ">
        <title>Extensive microbial diversity within the chicken gut microbiome revealed by metagenomics and culture.</title>
        <authorList>
            <person name="Gilroy R."/>
            <person name="Ravi A."/>
            <person name="Getino M."/>
            <person name="Pursley I."/>
            <person name="Horton D.L."/>
            <person name="Alikhan N.F."/>
            <person name="Baker D."/>
            <person name="Gharbi K."/>
            <person name="Hall N."/>
            <person name="Watson M."/>
            <person name="Adriaenssens E.M."/>
            <person name="Foster-Nyarko E."/>
            <person name="Jarju S."/>
            <person name="Secka A."/>
            <person name="Antonio M."/>
            <person name="Oren A."/>
            <person name="Chaudhuri R.R."/>
            <person name="La Ragione R."/>
            <person name="Hildebrand F."/>
            <person name="Pallen M.J."/>
        </authorList>
    </citation>
    <scope>NUCLEOTIDE SEQUENCE</scope>
    <source>
        <strain evidence="9">ChiBcec2-3848</strain>
    </source>
</reference>
<dbReference type="InterPro" id="IPR035906">
    <property type="entry name" value="MetI-like_sf"/>
</dbReference>
<dbReference type="PROSITE" id="PS50928">
    <property type="entry name" value="ABC_TM1"/>
    <property type="match status" value="1"/>
</dbReference>
<dbReference type="PANTHER" id="PTHR43744:SF8">
    <property type="entry name" value="SN-GLYCEROL-3-PHOSPHATE TRANSPORT SYSTEM PERMEASE PROTEIN UGPE"/>
    <property type="match status" value="1"/>
</dbReference>
<evidence type="ECO:0000256" key="4">
    <source>
        <dbReference type="ARBA" id="ARBA00022692"/>
    </source>
</evidence>
<dbReference type="Pfam" id="PF00528">
    <property type="entry name" value="BPD_transp_1"/>
    <property type="match status" value="1"/>
</dbReference>
<evidence type="ECO:0000256" key="5">
    <source>
        <dbReference type="ARBA" id="ARBA00022989"/>
    </source>
</evidence>
<dbReference type="Proteomes" id="UP000823886">
    <property type="component" value="Unassembled WGS sequence"/>
</dbReference>
<evidence type="ECO:0000256" key="2">
    <source>
        <dbReference type="ARBA" id="ARBA00022448"/>
    </source>
</evidence>
<comment type="similarity">
    <text evidence="7">Belongs to the binding-protein-dependent transport system permease family.</text>
</comment>
<dbReference type="GO" id="GO:0055085">
    <property type="term" value="P:transmembrane transport"/>
    <property type="evidence" value="ECO:0007669"/>
    <property type="project" value="InterPro"/>
</dbReference>
<dbReference type="EMBL" id="DWVZ01000072">
    <property type="protein sequence ID" value="HJC63060.1"/>
    <property type="molecule type" value="Genomic_DNA"/>
</dbReference>
<name>A0A9D2PPS0_9FIRM</name>
<dbReference type="GO" id="GO:0005886">
    <property type="term" value="C:plasma membrane"/>
    <property type="evidence" value="ECO:0007669"/>
    <property type="project" value="UniProtKB-SubCell"/>
</dbReference>
<evidence type="ECO:0000256" key="6">
    <source>
        <dbReference type="ARBA" id="ARBA00023136"/>
    </source>
</evidence>
<keyword evidence="6 7" id="KW-0472">Membrane</keyword>
<accession>A0A9D2PPS0</accession>
<feature type="transmembrane region" description="Helical" evidence="7">
    <location>
        <begin position="236"/>
        <end position="256"/>
    </location>
</feature>
<protein>
    <submittedName>
        <fullName evidence="9">Carbohydrate ABC transporter permease</fullName>
    </submittedName>
</protein>
<evidence type="ECO:0000313" key="9">
    <source>
        <dbReference type="EMBL" id="HJC63060.1"/>
    </source>
</evidence>
<feature type="transmembrane region" description="Helical" evidence="7">
    <location>
        <begin position="178"/>
        <end position="200"/>
    </location>
</feature>
<dbReference type="SUPFAM" id="SSF161098">
    <property type="entry name" value="MetI-like"/>
    <property type="match status" value="1"/>
</dbReference>
<evidence type="ECO:0000259" key="8">
    <source>
        <dbReference type="PROSITE" id="PS50928"/>
    </source>
</evidence>
<comment type="caution">
    <text evidence="9">The sequence shown here is derived from an EMBL/GenBank/DDBJ whole genome shotgun (WGS) entry which is preliminary data.</text>
</comment>
<sequence>MKHSKTYTAVMMILNILFAIVILIPVLYCFNVSMMDMKEIYSGSFWPSGLSLENYKKALDLAPFLTFIKNSLIVSIATTAGQVATGALAAYAFSMMRFRGKNILFMVMLATMMIPSQAIIIANYLTIAQWGLKDTYAALILPNVAAAFAVFNMRQAFLQLPMEIKEAADIDGCTNFKFFYKIALPLIKPSIGALGIYVFLQSWNYYLWPLLVTDTVNMRTVQIGLGMLQGAESTDFRPVMAGSMIILLPSIIAFIAGQKQLISGLTSGSVKG</sequence>
<dbReference type="AlphaFoldDB" id="A0A9D2PPS0"/>
<feature type="transmembrane region" description="Helical" evidence="7">
    <location>
        <begin position="103"/>
        <end position="124"/>
    </location>
</feature>
<feature type="transmembrane region" description="Helical" evidence="7">
    <location>
        <begin position="7"/>
        <end position="28"/>
    </location>
</feature>
<evidence type="ECO:0000256" key="1">
    <source>
        <dbReference type="ARBA" id="ARBA00004651"/>
    </source>
</evidence>
<organism evidence="9 10">
    <name type="scientific">Candidatus Blautia merdavium</name>
    <dbReference type="NCBI Taxonomy" id="2838494"/>
    <lineage>
        <taxon>Bacteria</taxon>
        <taxon>Bacillati</taxon>
        <taxon>Bacillota</taxon>
        <taxon>Clostridia</taxon>
        <taxon>Lachnospirales</taxon>
        <taxon>Lachnospiraceae</taxon>
        <taxon>Blautia</taxon>
    </lineage>
</organism>
<keyword evidence="5 7" id="KW-1133">Transmembrane helix</keyword>
<dbReference type="PANTHER" id="PTHR43744">
    <property type="entry name" value="ABC TRANSPORTER PERMEASE PROTEIN MG189-RELATED-RELATED"/>
    <property type="match status" value="1"/>
</dbReference>
<evidence type="ECO:0000256" key="3">
    <source>
        <dbReference type="ARBA" id="ARBA00022475"/>
    </source>
</evidence>
<proteinExistence type="inferred from homology"/>
<dbReference type="Gene3D" id="1.10.3720.10">
    <property type="entry name" value="MetI-like"/>
    <property type="match status" value="1"/>
</dbReference>
<evidence type="ECO:0000313" key="10">
    <source>
        <dbReference type="Proteomes" id="UP000823886"/>
    </source>
</evidence>
<dbReference type="InterPro" id="IPR000515">
    <property type="entry name" value="MetI-like"/>
</dbReference>
<keyword evidence="3" id="KW-1003">Cell membrane</keyword>
<feature type="domain" description="ABC transmembrane type-1" evidence="8">
    <location>
        <begin position="68"/>
        <end position="257"/>
    </location>
</feature>
<feature type="transmembrane region" description="Helical" evidence="7">
    <location>
        <begin position="72"/>
        <end position="91"/>
    </location>
</feature>
<dbReference type="CDD" id="cd06261">
    <property type="entry name" value="TM_PBP2"/>
    <property type="match status" value="1"/>
</dbReference>
<comment type="subcellular location">
    <subcellularLocation>
        <location evidence="1 7">Cell membrane</location>
        <topology evidence="1 7">Multi-pass membrane protein</topology>
    </subcellularLocation>
</comment>
<reference evidence="9" key="2">
    <citation type="submission" date="2021-04" db="EMBL/GenBank/DDBJ databases">
        <authorList>
            <person name="Gilroy R."/>
        </authorList>
    </citation>
    <scope>NUCLEOTIDE SEQUENCE</scope>
    <source>
        <strain evidence="9">ChiBcec2-3848</strain>
    </source>
</reference>
<evidence type="ECO:0000256" key="7">
    <source>
        <dbReference type="RuleBase" id="RU363032"/>
    </source>
</evidence>
<keyword evidence="4 7" id="KW-0812">Transmembrane</keyword>
<feature type="transmembrane region" description="Helical" evidence="7">
    <location>
        <begin position="136"/>
        <end position="157"/>
    </location>
</feature>
<keyword evidence="2 7" id="KW-0813">Transport</keyword>
<gene>
    <name evidence="9" type="ORF">H9753_05515</name>
</gene>